<keyword evidence="3" id="KW-0479">Metal-binding</keyword>
<evidence type="ECO:0000313" key="9">
    <source>
        <dbReference type="EMBL" id="ART53206.1"/>
    </source>
</evidence>
<dbReference type="PROSITE" id="PS00570">
    <property type="entry name" value="RING_HYDROXYL_ALPHA"/>
    <property type="match status" value="1"/>
</dbReference>
<dbReference type="Gene3D" id="2.102.10.10">
    <property type="entry name" value="Rieske [2Fe-2S] iron-sulphur domain"/>
    <property type="match status" value="1"/>
</dbReference>
<keyword evidence="7" id="KW-0411">Iron-sulfur</keyword>
<dbReference type="InterPro" id="IPR017941">
    <property type="entry name" value="Rieske_2Fe-2S"/>
</dbReference>
<proteinExistence type="inferred from homology"/>
<keyword evidence="2" id="KW-0001">2Fe-2S</keyword>
<dbReference type="InterPro" id="IPR015879">
    <property type="entry name" value="Ring_hydroxy_dOase_asu_C_dom"/>
</dbReference>
<dbReference type="Pfam" id="PF00355">
    <property type="entry name" value="Rieske"/>
    <property type="match status" value="1"/>
</dbReference>
<dbReference type="PROSITE" id="PS51296">
    <property type="entry name" value="RIESKE"/>
    <property type="match status" value="1"/>
</dbReference>
<dbReference type="KEGG" id="acin:CBP34_18185"/>
<dbReference type="InterPro" id="IPR001663">
    <property type="entry name" value="Rng_hydr_dOase-A"/>
</dbReference>
<keyword evidence="5" id="KW-0560">Oxidoreductase</keyword>
<protein>
    <submittedName>
        <fullName evidence="9">Uncharacterized protein</fullName>
    </submittedName>
</protein>
<keyword evidence="6" id="KW-0408">Iron</keyword>
<evidence type="ECO:0000256" key="6">
    <source>
        <dbReference type="ARBA" id="ARBA00023004"/>
    </source>
</evidence>
<keyword evidence="8" id="KW-0520">NAD</keyword>
<dbReference type="InterPro" id="IPR015881">
    <property type="entry name" value="ARHD_Rieske_2Fe_2S"/>
</dbReference>
<accession>A0A240U5V0</accession>
<keyword evidence="10" id="KW-1185">Reference proteome</keyword>
<dbReference type="CDD" id="cd03469">
    <property type="entry name" value="Rieske_RO_Alpha_N"/>
    <property type="match status" value="1"/>
</dbReference>
<name>A0A240U5V0_9BURK</name>
<evidence type="ECO:0000256" key="7">
    <source>
        <dbReference type="ARBA" id="ARBA00023014"/>
    </source>
</evidence>
<evidence type="ECO:0000256" key="2">
    <source>
        <dbReference type="ARBA" id="ARBA00022714"/>
    </source>
</evidence>
<dbReference type="Proteomes" id="UP000194432">
    <property type="component" value="Chromosome 1"/>
</dbReference>
<dbReference type="Gene3D" id="3.90.380.10">
    <property type="entry name" value="Naphthalene 1,2-dioxygenase Alpha Subunit, Chain A, domain 1"/>
    <property type="match status" value="1"/>
</dbReference>
<evidence type="ECO:0000256" key="4">
    <source>
        <dbReference type="ARBA" id="ARBA00022964"/>
    </source>
</evidence>
<evidence type="ECO:0000256" key="1">
    <source>
        <dbReference type="ARBA" id="ARBA00008751"/>
    </source>
</evidence>
<dbReference type="KEGG" id="acis:CBP35_01065"/>
<dbReference type="OrthoDB" id="9790995at2"/>
<sequence length="427" mass="47775">MQEKPMNARLPPHTITKMVDEQAHEFRVATAAYRGPEVFAQEMEQIFYKTWIYLCHESEIAKPGDFKSTQIGTRPVIVTRGREGGIHALLNACTHRGATICREEKGNTRAFVCPYHGWSFRTSGELIGIPDDARYPEGFNKSDKNLKSVPRVAAYGGLVFGSFNPDVEPLETFLGGAKQHIDLWLKRTAGSTYRVATSHKYGFDGNWKFQAENVYDGYHPGFVHRSAFNTVRKFEGSFENRELHAAVRQQGYTRGYPEGHGTLEAGAPLESGGIDPAVRDAYNTQLKTLYGEDGAAEVLTNRQFLIFPNLTIFDFNIRVIQPIAHDRTEVYSYPLMIDGAHDEINANRMLDAQTRVGTAGILSADDIDVFAGGQNALRTEAFEWITLSRGLGKEEVKPDGERVGVYSDEAPQRAFWRKWRALMAAAA</sequence>
<evidence type="ECO:0000256" key="5">
    <source>
        <dbReference type="ARBA" id="ARBA00023002"/>
    </source>
</evidence>
<dbReference type="PANTHER" id="PTHR43756">
    <property type="entry name" value="CHOLINE MONOOXYGENASE, CHLOROPLASTIC"/>
    <property type="match status" value="1"/>
</dbReference>
<comment type="similarity">
    <text evidence="1">Belongs to the bacterial ring-hydroxylating dioxygenase alpha subunit family.</text>
</comment>
<dbReference type="Pfam" id="PF00848">
    <property type="entry name" value="Ring_hydroxyl_A"/>
    <property type="match status" value="1"/>
</dbReference>
<reference evidence="9 10" key="1">
    <citation type="submission" date="2017-05" db="EMBL/GenBank/DDBJ databases">
        <title>Polyphasic characterization of four soil-derived phenanthrene-degrading Acidovorax strains and proposal of Acidovorax phenanthrenivorans sp. nov.</title>
        <authorList>
            <person name="Singleton D.R."/>
            <person name="Lee J."/>
            <person name="Dickey A.N."/>
            <person name="Stroud A."/>
            <person name="Scholl E.H."/>
            <person name="Wright F.A."/>
            <person name="Aitken M.D."/>
        </authorList>
    </citation>
    <scope>NUCLEOTIDE SEQUENCE [LARGE SCALE GENOMIC DNA]</scope>
    <source>
        <strain evidence="9">NA3</strain>
    </source>
</reference>
<dbReference type="EMBL" id="CP021361">
    <property type="protein sequence ID" value="ART53206.1"/>
    <property type="molecule type" value="Genomic_DNA"/>
</dbReference>
<evidence type="ECO:0000256" key="8">
    <source>
        <dbReference type="ARBA" id="ARBA00023027"/>
    </source>
</evidence>
<organism evidence="9 10">
    <name type="scientific">Acidovorax carolinensis</name>
    <dbReference type="NCBI Taxonomy" id="553814"/>
    <lineage>
        <taxon>Bacteria</taxon>
        <taxon>Pseudomonadati</taxon>
        <taxon>Pseudomonadota</taxon>
        <taxon>Betaproteobacteria</taxon>
        <taxon>Burkholderiales</taxon>
        <taxon>Comamonadaceae</taxon>
        <taxon>Acidovorax</taxon>
    </lineage>
</organism>
<dbReference type="KEGG" id="acip:CBP36_17845"/>
<gene>
    <name evidence="9" type="ORF">CBP34_18185</name>
</gene>
<dbReference type="GO" id="GO:0005506">
    <property type="term" value="F:iron ion binding"/>
    <property type="evidence" value="ECO:0007669"/>
    <property type="project" value="InterPro"/>
</dbReference>
<dbReference type="InterPro" id="IPR036922">
    <property type="entry name" value="Rieske_2Fe-2S_sf"/>
</dbReference>
<dbReference type="GO" id="GO:0051537">
    <property type="term" value="F:2 iron, 2 sulfur cluster binding"/>
    <property type="evidence" value="ECO:0007669"/>
    <property type="project" value="UniProtKB-KW"/>
</dbReference>
<dbReference type="PANTHER" id="PTHR43756:SF1">
    <property type="entry name" value="3-PHENYLPROPIONATE_CINNAMIC ACID DIOXYGENASE SUBUNIT ALPHA"/>
    <property type="match status" value="1"/>
</dbReference>
<dbReference type="PRINTS" id="PR00090">
    <property type="entry name" value="RNGDIOXGNASE"/>
</dbReference>
<evidence type="ECO:0000313" key="10">
    <source>
        <dbReference type="Proteomes" id="UP000194432"/>
    </source>
</evidence>
<keyword evidence="4" id="KW-0223">Dioxygenase</keyword>
<evidence type="ECO:0000256" key="3">
    <source>
        <dbReference type="ARBA" id="ARBA00022723"/>
    </source>
</evidence>
<dbReference type="SUPFAM" id="SSF55961">
    <property type="entry name" value="Bet v1-like"/>
    <property type="match status" value="1"/>
</dbReference>
<dbReference type="GO" id="GO:0051213">
    <property type="term" value="F:dioxygenase activity"/>
    <property type="evidence" value="ECO:0007669"/>
    <property type="project" value="UniProtKB-KW"/>
</dbReference>
<accession>A0A240UG06</accession>
<dbReference type="SUPFAM" id="SSF50022">
    <property type="entry name" value="ISP domain"/>
    <property type="match status" value="1"/>
</dbReference>
<dbReference type="AlphaFoldDB" id="A0A240U5V0"/>